<proteinExistence type="predicted"/>
<dbReference type="InterPro" id="IPR036236">
    <property type="entry name" value="Znf_C2H2_sf"/>
</dbReference>
<feature type="domain" description="C2H2-type" evidence="9">
    <location>
        <begin position="528"/>
        <end position="555"/>
    </location>
</feature>
<evidence type="ECO:0000256" key="7">
    <source>
        <dbReference type="PROSITE-ProRule" id="PRU00042"/>
    </source>
</evidence>
<comment type="subcellular location">
    <subcellularLocation>
        <location evidence="1">Nucleus</location>
    </subcellularLocation>
</comment>
<dbReference type="GO" id="GO:0008270">
    <property type="term" value="F:zinc ion binding"/>
    <property type="evidence" value="ECO:0007669"/>
    <property type="project" value="UniProtKB-KW"/>
</dbReference>
<feature type="compositionally biased region" description="Polar residues" evidence="8">
    <location>
        <begin position="176"/>
        <end position="186"/>
    </location>
</feature>
<name>A0A9P5VE33_9FUNG</name>
<evidence type="ECO:0000313" key="10">
    <source>
        <dbReference type="EMBL" id="KAF9154392.1"/>
    </source>
</evidence>
<dbReference type="PANTHER" id="PTHR24388:SF54">
    <property type="entry name" value="PROTEIN ESCARGOT"/>
    <property type="match status" value="1"/>
</dbReference>
<dbReference type="InterPro" id="IPR050527">
    <property type="entry name" value="Snail/Krueppel_Znf"/>
</dbReference>
<feature type="domain" description="C2H2-type" evidence="9">
    <location>
        <begin position="556"/>
        <end position="584"/>
    </location>
</feature>
<evidence type="ECO:0000256" key="5">
    <source>
        <dbReference type="ARBA" id="ARBA00022833"/>
    </source>
</evidence>
<feature type="region of interest" description="Disordered" evidence="8">
    <location>
        <begin position="577"/>
        <end position="600"/>
    </location>
</feature>
<feature type="region of interest" description="Disordered" evidence="8">
    <location>
        <begin position="176"/>
        <end position="218"/>
    </location>
</feature>
<feature type="region of interest" description="Disordered" evidence="8">
    <location>
        <begin position="471"/>
        <end position="501"/>
    </location>
</feature>
<dbReference type="OrthoDB" id="4748970at2759"/>
<organism evidence="10 11">
    <name type="scientific">Linnemannia schmuckeri</name>
    <dbReference type="NCBI Taxonomy" id="64567"/>
    <lineage>
        <taxon>Eukaryota</taxon>
        <taxon>Fungi</taxon>
        <taxon>Fungi incertae sedis</taxon>
        <taxon>Mucoromycota</taxon>
        <taxon>Mortierellomycotina</taxon>
        <taxon>Mortierellomycetes</taxon>
        <taxon>Mortierellales</taxon>
        <taxon>Mortierellaceae</taxon>
        <taxon>Linnemannia</taxon>
    </lineage>
</organism>
<feature type="compositionally biased region" description="Low complexity" evidence="8">
    <location>
        <begin position="202"/>
        <end position="218"/>
    </location>
</feature>
<comment type="caution">
    <text evidence="10">The sequence shown here is derived from an EMBL/GenBank/DDBJ whole genome shotgun (WGS) entry which is preliminary data.</text>
</comment>
<dbReference type="PROSITE" id="PS00028">
    <property type="entry name" value="ZINC_FINGER_C2H2_1"/>
    <property type="match status" value="2"/>
</dbReference>
<dbReference type="Pfam" id="PF00096">
    <property type="entry name" value="zf-C2H2"/>
    <property type="match status" value="2"/>
</dbReference>
<keyword evidence="11" id="KW-1185">Reference proteome</keyword>
<dbReference type="SUPFAM" id="SSF57667">
    <property type="entry name" value="beta-beta-alpha zinc fingers"/>
    <property type="match status" value="1"/>
</dbReference>
<keyword evidence="2" id="KW-0479">Metal-binding</keyword>
<evidence type="ECO:0000256" key="1">
    <source>
        <dbReference type="ARBA" id="ARBA00004123"/>
    </source>
</evidence>
<dbReference type="GO" id="GO:0005634">
    <property type="term" value="C:nucleus"/>
    <property type="evidence" value="ECO:0007669"/>
    <property type="project" value="UniProtKB-SubCell"/>
</dbReference>
<dbReference type="PROSITE" id="PS50157">
    <property type="entry name" value="ZINC_FINGER_C2H2_2"/>
    <property type="match status" value="2"/>
</dbReference>
<sequence>MCMQQSQSIHSPLLSVPCSSNVSSCTSSPFCSSESGAELDILDLPVSMFFPTKLTDAGPSPSLSAPTVGYTQSMVELNAAQNALFFDQQQQQLQQQHQQQLHFQQLQQLQQQQQLQYEMAHISLGSPRTPTTPVHSITIPEHNSQGASPIHLGFPSPAAIPSSLVSTATSSPMAPNFSNINSSGASTPAHHPALSQFQSSYHSAPRQQHQQQLQQSPLNQAPIQNSISSPYFSQTDSPFVTDAAVFGTTDAHDIDLFPLNPVTSSMPNHVQSILQSSIHSQEFNAGHLIVPSAGSNAVTSTHGSPILSLDNVKHERLSPTLHSLGLTTGMSLLCNCPDKYPCGQLNHTAPASGPLGKSLYSVIGEEDGFGGCYSSSSSERAGSDDGNDAEFASQLPSSSVGTKPSSSSSTFRSGTRPKSMLVTSSSFSFSGQPYESPFHKDSSMVAQPRPRRSSSGTFAYYSPATATSLPTYTFGAGHQSSNSQSNQHQQHHQHQGQQSRPTIIHHPQQQYVQHLLDPEMVPKITDIHVCPVCQRRFSRPFNLRSHIMTHTTSRPFPCDECHWRFSRQHDLLRHKRAKHPGSVPPLPPKVPKVKTEPAKE</sequence>
<evidence type="ECO:0000259" key="9">
    <source>
        <dbReference type="PROSITE" id="PS50157"/>
    </source>
</evidence>
<dbReference type="EMBL" id="JAAAUQ010000119">
    <property type="protein sequence ID" value="KAF9154392.1"/>
    <property type="molecule type" value="Genomic_DNA"/>
</dbReference>
<evidence type="ECO:0000313" key="11">
    <source>
        <dbReference type="Proteomes" id="UP000748756"/>
    </source>
</evidence>
<feature type="region of interest" description="Disordered" evidence="8">
    <location>
        <begin position="373"/>
        <end position="459"/>
    </location>
</feature>
<evidence type="ECO:0000256" key="8">
    <source>
        <dbReference type="SAM" id="MobiDB-lite"/>
    </source>
</evidence>
<evidence type="ECO:0000256" key="2">
    <source>
        <dbReference type="ARBA" id="ARBA00022723"/>
    </source>
</evidence>
<feature type="compositionally biased region" description="Low complexity" evidence="8">
    <location>
        <begin position="477"/>
        <end position="488"/>
    </location>
</feature>
<feature type="compositionally biased region" description="Low complexity" evidence="8">
    <location>
        <begin position="396"/>
        <end position="417"/>
    </location>
</feature>
<reference evidence="10" key="1">
    <citation type="journal article" date="2020" name="Fungal Divers.">
        <title>Resolving the Mortierellaceae phylogeny through synthesis of multi-gene phylogenetics and phylogenomics.</title>
        <authorList>
            <person name="Vandepol N."/>
            <person name="Liber J."/>
            <person name="Desiro A."/>
            <person name="Na H."/>
            <person name="Kennedy M."/>
            <person name="Barry K."/>
            <person name="Grigoriev I.V."/>
            <person name="Miller A.N."/>
            <person name="O'Donnell K."/>
            <person name="Stajich J.E."/>
            <person name="Bonito G."/>
        </authorList>
    </citation>
    <scope>NUCLEOTIDE SEQUENCE</scope>
    <source>
        <strain evidence="10">NRRL 6426</strain>
    </source>
</reference>
<dbReference type="Proteomes" id="UP000748756">
    <property type="component" value="Unassembled WGS sequence"/>
</dbReference>
<gene>
    <name evidence="10" type="ORF">BG015_001080</name>
</gene>
<keyword evidence="4 7" id="KW-0863">Zinc-finger</keyword>
<dbReference type="InterPro" id="IPR013087">
    <property type="entry name" value="Znf_C2H2_type"/>
</dbReference>
<dbReference type="GO" id="GO:0000981">
    <property type="term" value="F:DNA-binding transcription factor activity, RNA polymerase II-specific"/>
    <property type="evidence" value="ECO:0007669"/>
    <property type="project" value="TreeGrafter"/>
</dbReference>
<keyword evidence="6" id="KW-0539">Nucleus</keyword>
<dbReference type="SMART" id="SM00355">
    <property type="entry name" value="ZnF_C2H2"/>
    <property type="match status" value="2"/>
</dbReference>
<dbReference type="AlphaFoldDB" id="A0A9P5VE33"/>
<evidence type="ECO:0000256" key="4">
    <source>
        <dbReference type="ARBA" id="ARBA00022771"/>
    </source>
</evidence>
<dbReference type="Gene3D" id="3.30.160.60">
    <property type="entry name" value="Classic Zinc Finger"/>
    <property type="match status" value="2"/>
</dbReference>
<accession>A0A9P5VE33</accession>
<protein>
    <recommendedName>
        <fullName evidence="9">C2H2-type domain-containing protein</fullName>
    </recommendedName>
</protein>
<dbReference type="PANTHER" id="PTHR24388">
    <property type="entry name" value="ZINC FINGER PROTEIN"/>
    <property type="match status" value="1"/>
</dbReference>
<keyword evidence="5" id="KW-0862">Zinc</keyword>
<evidence type="ECO:0000256" key="3">
    <source>
        <dbReference type="ARBA" id="ARBA00022737"/>
    </source>
</evidence>
<keyword evidence="3" id="KW-0677">Repeat</keyword>
<evidence type="ECO:0000256" key="6">
    <source>
        <dbReference type="ARBA" id="ARBA00023242"/>
    </source>
</evidence>
<dbReference type="GO" id="GO:0000978">
    <property type="term" value="F:RNA polymerase II cis-regulatory region sequence-specific DNA binding"/>
    <property type="evidence" value="ECO:0007669"/>
    <property type="project" value="TreeGrafter"/>
</dbReference>